<evidence type="ECO:0000313" key="2">
    <source>
        <dbReference type="Proteomes" id="UP001215280"/>
    </source>
</evidence>
<keyword evidence="2" id="KW-1185">Reference proteome</keyword>
<comment type="caution">
    <text evidence="1">The sequence shown here is derived from an EMBL/GenBank/DDBJ whole genome shotgun (WGS) entry which is preliminary data.</text>
</comment>
<proteinExistence type="predicted"/>
<organism evidence="1 2">
    <name type="scientific">Mycena maculata</name>
    <dbReference type="NCBI Taxonomy" id="230809"/>
    <lineage>
        <taxon>Eukaryota</taxon>
        <taxon>Fungi</taxon>
        <taxon>Dikarya</taxon>
        <taxon>Basidiomycota</taxon>
        <taxon>Agaricomycotina</taxon>
        <taxon>Agaricomycetes</taxon>
        <taxon>Agaricomycetidae</taxon>
        <taxon>Agaricales</taxon>
        <taxon>Marasmiineae</taxon>
        <taxon>Mycenaceae</taxon>
        <taxon>Mycena</taxon>
    </lineage>
</organism>
<dbReference type="Proteomes" id="UP001215280">
    <property type="component" value="Unassembled WGS sequence"/>
</dbReference>
<dbReference type="EMBL" id="JARJLG010000019">
    <property type="protein sequence ID" value="KAJ7772707.1"/>
    <property type="molecule type" value="Genomic_DNA"/>
</dbReference>
<protein>
    <submittedName>
        <fullName evidence="1">Uncharacterized protein</fullName>
    </submittedName>
</protein>
<accession>A0AAD7JXQ9</accession>
<reference evidence="1" key="1">
    <citation type="submission" date="2023-03" db="EMBL/GenBank/DDBJ databases">
        <title>Massive genome expansion in bonnet fungi (Mycena s.s.) driven by repeated elements and novel gene families across ecological guilds.</title>
        <authorList>
            <consortium name="Lawrence Berkeley National Laboratory"/>
            <person name="Harder C.B."/>
            <person name="Miyauchi S."/>
            <person name="Viragh M."/>
            <person name="Kuo A."/>
            <person name="Thoen E."/>
            <person name="Andreopoulos B."/>
            <person name="Lu D."/>
            <person name="Skrede I."/>
            <person name="Drula E."/>
            <person name="Henrissat B."/>
            <person name="Morin E."/>
            <person name="Kohler A."/>
            <person name="Barry K."/>
            <person name="LaButti K."/>
            <person name="Morin E."/>
            <person name="Salamov A."/>
            <person name="Lipzen A."/>
            <person name="Mereny Z."/>
            <person name="Hegedus B."/>
            <person name="Baldrian P."/>
            <person name="Stursova M."/>
            <person name="Weitz H."/>
            <person name="Taylor A."/>
            <person name="Grigoriev I.V."/>
            <person name="Nagy L.G."/>
            <person name="Martin F."/>
            <person name="Kauserud H."/>
        </authorList>
    </citation>
    <scope>NUCLEOTIDE SEQUENCE</scope>
    <source>
        <strain evidence="1">CBHHK188m</strain>
    </source>
</reference>
<dbReference type="AlphaFoldDB" id="A0AAD7JXQ9"/>
<name>A0AAD7JXQ9_9AGAR</name>
<gene>
    <name evidence="1" type="ORF">DFH07DRAFT_767997</name>
</gene>
<evidence type="ECO:0000313" key="1">
    <source>
        <dbReference type="EMBL" id="KAJ7772707.1"/>
    </source>
</evidence>
<sequence>MSTPTPNPTTAATPDEELAALVAQTQSLSKLALDMTKLCIDLNVTRPPAEIPTAAHSSSAKVQSLSKLAVDMTKLCIGINDAIPTVVGSQVAVAIAPFAPVAPQWIHAAALTPAQMQALHPPGPGDLQSCTEADLQVNGVPGQFRKKKDTREEALAFYEYKYNLNEVDKLVEVPAPAPAPTPVAAAAPAQSDDLFVYFVVLFHSCLLFPSASDI</sequence>